<organism evidence="3 4">
    <name type="scientific">Roseomonas fluvialis</name>
    <dbReference type="NCBI Taxonomy" id="1750527"/>
    <lineage>
        <taxon>Bacteria</taxon>
        <taxon>Pseudomonadati</taxon>
        <taxon>Pseudomonadota</taxon>
        <taxon>Alphaproteobacteria</taxon>
        <taxon>Acetobacterales</taxon>
        <taxon>Roseomonadaceae</taxon>
        <taxon>Roseomonas</taxon>
    </lineage>
</organism>
<dbReference type="PRINTS" id="PR00081">
    <property type="entry name" value="GDHRDH"/>
</dbReference>
<dbReference type="Pfam" id="PF00106">
    <property type="entry name" value="adh_short"/>
    <property type="match status" value="1"/>
</dbReference>
<dbReference type="InterPro" id="IPR036291">
    <property type="entry name" value="NAD(P)-bd_dom_sf"/>
</dbReference>
<dbReference type="Proteomes" id="UP000831327">
    <property type="component" value="Chromosome"/>
</dbReference>
<dbReference type="EMBL" id="AP025637">
    <property type="protein sequence ID" value="BDG73890.1"/>
    <property type="molecule type" value="Genomic_DNA"/>
</dbReference>
<protein>
    <submittedName>
        <fullName evidence="3">Oxidoreductase</fullName>
    </submittedName>
</protein>
<evidence type="ECO:0000313" key="3">
    <source>
        <dbReference type="EMBL" id="BDG73890.1"/>
    </source>
</evidence>
<keyword evidence="4" id="KW-1185">Reference proteome</keyword>
<evidence type="ECO:0000256" key="2">
    <source>
        <dbReference type="ARBA" id="ARBA00023002"/>
    </source>
</evidence>
<dbReference type="PROSITE" id="PS00061">
    <property type="entry name" value="ADH_SHORT"/>
    <property type="match status" value="1"/>
</dbReference>
<keyword evidence="2" id="KW-0560">Oxidoreductase</keyword>
<name>A0ABM7Y7J0_9PROT</name>
<dbReference type="InterPro" id="IPR020904">
    <property type="entry name" value="Sc_DH/Rdtase_CS"/>
</dbReference>
<sequence length="237" mass="24211">MSSLTGQVALVTGASRGIGAAVAVELARRGAQCVLVARTQGGLEETDDAIRATGGLPATLLPLDLQKRAQDIDMLGPSVVARFGRLDILVHAAGVLPKLTPVAHIQPRDMEESLAVNLSATWRMIRTCDPPLRAAPAGCAVVLTDAVAAAPAAYWGLYGAAKAGMEHLVRCWAAEVATTPLRVILADPGPVATQLRANAFPGQDPSRIADPAAVAPGIAALCEPGGPGNGETIRLGG</sequence>
<proteinExistence type="inferred from homology"/>
<accession>A0ABM7Y7J0</accession>
<dbReference type="RefSeq" id="WP_244408100.1">
    <property type="nucleotide sequence ID" value="NZ_AP025637.1"/>
</dbReference>
<dbReference type="PANTHER" id="PTHR44196:SF4">
    <property type="entry name" value="SHORT CHAIN DEHYDROGENASE"/>
    <property type="match status" value="1"/>
</dbReference>
<dbReference type="PANTHER" id="PTHR44196">
    <property type="entry name" value="DEHYDROGENASE/REDUCTASE SDR FAMILY MEMBER 7B"/>
    <property type="match status" value="1"/>
</dbReference>
<comment type="similarity">
    <text evidence="1">Belongs to the short-chain dehydrogenases/reductases (SDR) family.</text>
</comment>
<gene>
    <name evidence="3" type="ORF">Rmf_38190</name>
</gene>
<reference evidence="3 4" key="1">
    <citation type="journal article" date="2016" name="Microbes Environ.">
        <title>Phylogenetically diverse aerobic anoxygenic phototrophic bacteria isolated from epilithic biofilms in Tama river, Japan.</title>
        <authorList>
            <person name="Hirose S."/>
            <person name="Matsuura K."/>
            <person name="Haruta S."/>
        </authorList>
    </citation>
    <scope>NUCLEOTIDE SEQUENCE [LARGE SCALE GENOMIC DNA]</scope>
    <source>
        <strain evidence="3 4">S08</strain>
    </source>
</reference>
<evidence type="ECO:0000313" key="4">
    <source>
        <dbReference type="Proteomes" id="UP000831327"/>
    </source>
</evidence>
<dbReference type="InterPro" id="IPR002347">
    <property type="entry name" value="SDR_fam"/>
</dbReference>
<dbReference type="CDD" id="cd05233">
    <property type="entry name" value="SDR_c"/>
    <property type="match status" value="1"/>
</dbReference>
<dbReference type="SUPFAM" id="SSF51735">
    <property type="entry name" value="NAD(P)-binding Rossmann-fold domains"/>
    <property type="match status" value="1"/>
</dbReference>
<dbReference type="Gene3D" id="3.40.50.720">
    <property type="entry name" value="NAD(P)-binding Rossmann-like Domain"/>
    <property type="match status" value="1"/>
</dbReference>
<evidence type="ECO:0000256" key="1">
    <source>
        <dbReference type="ARBA" id="ARBA00006484"/>
    </source>
</evidence>